<dbReference type="AlphaFoldDB" id="A0A6S6TVM1"/>
<dbReference type="EMBL" id="CACVAZ010000120">
    <property type="protein sequence ID" value="CAA6819166.1"/>
    <property type="molecule type" value="Genomic_DNA"/>
</dbReference>
<sequence length="155" mass="18314">MTTFNKLTENKNIQELIKTTFDVDFPLSGDWGYTQERATVIDSLPKGMPLKQMEHTLTSIRAHLEMNITQEKEHRYGGINANEKLREVISNNGHTFEKIHYEITAMKEDLYNSFIKEYKAGYENEELDLNEHFKRRKEATLVREVVHYFEISKIQ</sequence>
<name>A0A6S6TVM1_9BACT</name>
<accession>A0A6S6TVM1</accession>
<proteinExistence type="predicted"/>
<protein>
    <submittedName>
        <fullName evidence="1">Uncharacterized protein</fullName>
    </submittedName>
</protein>
<gene>
    <name evidence="1" type="ORF">HELGO_WM18718</name>
</gene>
<organism evidence="1">
    <name type="scientific">uncultured Sulfurovum sp</name>
    <dbReference type="NCBI Taxonomy" id="269237"/>
    <lineage>
        <taxon>Bacteria</taxon>
        <taxon>Pseudomonadati</taxon>
        <taxon>Campylobacterota</taxon>
        <taxon>Epsilonproteobacteria</taxon>
        <taxon>Campylobacterales</taxon>
        <taxon>Sulfurovaceae</taxon>
        <taxon>Sulfurovum</taxon>
        <taxon>environmental samples</taxon>
    </lineage>
</organism>
<reference evidence="1" key="1">
    <citation type="submission" date="2020-01" db="EMBL/GenBank/DDBJ databases">
        <authorList>
            <person name="Meier V. D."/>
            <person name="Meier V D."/>
        </authorList>
    </citation>
    <scope>NUCLEOTIDE SEQUENCE</scope>
    <source>
        <strain evidence="1">HLG_WM_MAG_02</strain>
    </source>
</reference>
<evidence type="ECO:0000313" key="1">
    <source>
        <dbReference type="EMBL" id="CAA6819166.1"/>
    </source>
</evidence>